<comment type="caution">
    <text evidence="2">The sequence shown here is derived from an EMBL/GenBank/DDBJ whole genome shotgun (WGS) entry which is preliminary data.</text>
</comment>
<evidence type="ECO:0000313" key="2">
    <source>
        <dbReference type="EMBL" id="GEM42187.1"/>
    </source>
</evidence>
<organism evidence="2 3">
    <name type="scientific">Nocardia ninae NBRC 108245</name>
    <dbReference type="NCBI Taxonomy" id="1210091"/>
    <lineage>
        <taxon>Bacteria</taxon>
        <taxon>Bacillati</taxon>
        <taxon>Actinomycetota</taxon>
        <taxon>Actinomycetes</taxon>
        <taxon>Mycobacteriales</taxon>
        <taxon>Nocardiaceae</taxon>
        <taxon>Nocardia</taxon>
    </lineage>
</organism>
<keyword evidence="1" id="KW-0812">Transmembrane</keyword>
<protein>
    <submittedName>
        <fullName evidence="2">Uncharacterized protein</fullName>
    </submittedName>
</protein>
<keyword evidence="1" id="KW-0472">Membrane</keyword>
<feature type="transmembrane region" description="Helical" evidence="1">
    <location>
        <begin position="42"/>
        <end position="64"/>
    </location>
</feature>
<gene>
    <name evidence="2" type="ORF">NN4_67060</name>
</gene>
<dbReference type="Proteomes" id="UP000321424">
    <property type="component" value="Unassembled WGS sequence"/>
</dbReference>
<evidence type="ECO:0000313" key="3">
    <source>
        <dbReference type="Proteomes" id="UP000321424"/>
    </source>
</evidence>
<keyword evidence="3" id="KW-1185">Reference proteome</keyword>
<keyword evidence="1" id="KW-1133">Transmembrane helix</keyword>
<dbReference type="AlphaFoldDB" id="A0A511MPV0"/>
<accession>A0A511MPV0</accession>
<reference evidence="2 3" key="1">
    <citation type="submission" date="2019-07" db="EMBL/GenBank/DDBJ databases">
        <title>Whole genome shotgun sequence of Nocardia ninae NBRC 108245.</title>
        <authorList>
            <person name="Hosoyama A."/>
            <person name="Uohara A."/>
            <person name="Ohji S."/>
            <person name="Ichikawa N."/>
        </authorList>
    </citation>
    <scope>NUCLEOTIDE SEQUENCE [LARGE SCALE GENOMIC DNA]</scope>
    <source>
        <strain evidence="2 3">NBRC 108245</strain>
    </source>
</reference>
<evidence type="ECO:0000256" key="1">
    <source>
        <dbReference type="SAM" id="Phobius"/>
    </source>
</evidence>
<proteinExistence type="predicted"/>
<sequence>MGVQFVPLGVRGQHYLSRMLRSEGTVTATARPPEDYYFPVSWLLTAAITLVSMVEVFTGTGALLGRIDGPTRWLEDDSLVRLAELCTLDAYGPRP</sequence>
<dbReference type="EMBL" id="BJXA01000064">
    <property type="protein sequence ID" value="GEM42187.1"/>
    <property type="molecule type" value="Genomic_DNA"/>
</dbReference>
<name>A0A511MPV0_9NOCA</name>